<feature type="compositionally biased region" description="Polar residues" evidence="1">
    <location>
        <begin position="411"/>
        <end position="421"/>
    </location>
</feature>
<feature type="region of interest" description="Disordered" evidence="1">
    <location>
        <begin position="322"/>
        <end position="474"/>
    </location>
</feature>
<dbReference type="RefSeq" id="XP_013397563.1">
    <property type="nucleotide sequence ID" value="XM_013542109.1"/>
</dbReference>
<name>A0A1S3IHG4_LINAN</name>
<evidence type="ECO:0000313" key="2">
    <source>
        <dbReference type="Proteomes" id="UP000085678"/>
    </source>
</evidence>
<dbReference type="AlphaFoldDB" id="A0A1S3IHG4"/>
<feature type="region of interest" description="Disordered" evidence="1">
    <location>
        <begin position="226"/>
        <end position="257"/>
    </location>
</feature>
<evidence type="ECO:0000256" key="1">
    <source>
        <dbReference type="SAM" id="MobiDB-lite"/>
    </source>
</evidence>
<dbReference type="Proteomes" id="UP000085678">
    <property type="component" value="Unplaced"/>
</dbReference>
<gene>
    <name evidence="3" type="primary">LOC106164253</name>
</gene>
<keyword evidence="2" id="KW-1185">Reference proteome</keyword>
<accession>A0A1S3IHG4</accession>
<feature type="region of interest" description="Disordered" evidence="1">
    <location>
        <begin position="81"/>
        <end position="107"/>
    </location>
</feature>
<feature type="compositionally biased region" description="Acidic residues" evidence="1">
    <location>
        <begin position="438"/>
        <end position="448"/>
    </location>
</feature>
<feature type="compositionally biased region" description="Polar residues" evidence="1">
    <location>
        <begin position="144"/>
        <end position="153"/>
    </location>
</feature>
<evidence type="ECO:0000313" key="3">
    <source>
        <dbReference type="RefSeq" id="XP_013397563.1"/>
    </source>
</evidence>
<organism evidence="2 3">
    <name type="scientific">Lingula anatina</name>
    <name type="common">Brachiopod</name>
    <name type="synonym">Lingula unguis</name>
    <dbReference type="NCBI Taxonomy" id="7574"/>
    <lineage>
        <taxon>Eukaryota</taxon>
        <taxon>Metazoa</taxon>
        <taxon>Spiralia</taxon>
        <taxon>Lophotrochozoa</taxon>
        <taxon>Brachiopoda</taxon>
        <taxon>Linguliformea</taxon>
        <taxon>Lingulata</taxon>
        <taxon>Lingulida</taxon>
        <taxon>Linguloidea</taxon>
        <taxon>Lingulidae</taxon>
        <taxon>Lingula</taxon>
    </lineage>
</organism>
<dbReference type="InParanoid" id="A0A1S3IHG4"/>
<feature type="compositionally biased region" description="Basic and acidic residues" evidence="1">
    <location>
        <begin position="155"/>
        <end position="181"/>
    </location>
</feature>
<proteinExistence type="predicted"/>
<protein>
    <submittedName>
        <fullName evidence="3">Uncharacterized protein LOC106164253</fullName>
    </submittedName>
</protein>
<dbReference type="GeneID" id="106164253"/>
<reference evidence="3" key="1">
    <citation type="submission" date="2025-08" db="UniProtKB">
        <authorList>
            <consortium name="RefSeq"/>
        </authorList>
    </citation>
    <scope>IDENTIFICATION</scope>
    <source>
        <tissue evidence="3">Gonads</tissue>
    </source>
</reference>
<feature type="compositionally biased region" description="Polar residues" evidence="1">
    <location>
        <begin position="185"/>
        <end position="211"/>
    </location>
</feature>
<feature type="compositionally biased region" description="Polar residues" evidence="1">
    <location>
        <begin position="229"/>
        <end position="244"/>
    </location>
</feature>
<feature type="region of interest" description="Disordered" evidence="1">
    <location>
        <begin position="120"/>
        <end position="211"/>
    </location>
</feature>
<dbReference type="KEGG" id="lak:106164253"/>
<feature type="compositionally biased region" description="Polar residues" evidence="1">
    <location>
        <begin position="81"/>
        <end position="100"/>
    </location>
</feature>
<feature type="compositionally biased region" description="Basic residues" evidence="1">
    <location>
        <begin position="337"/>
        <end position="351"/>
    </location>
</feature>
<sequence length="891" mass="99213">MASAEEIQDKEEDWQKSEDPVNSLLLQIKQEYDNLDVPHLLPQMIDVINSKSETTYRSSPLEEKHTTLLSMLQKSNGNLNLLEQSDNNSSAISFDSPKQPSNEERASMHSSLQRMIMDKRKKTSEYHDTSQQDFIQNKELIETGDNSAESPFSSYKEDRKRKMGHLEDSYPEKKQNIKLEENGNVEKTISNPEAQPNPQVNKSVSNGGQCTTSTHPLLSAVLLSATTTKKSQPFSQSPSFTNSLRIREPESTTQNVGQVDATTLPWASTLMQSIALQKGNIQPQGADTGSASKLLLRLSQSAKNVSPVPSAMEKWRKLLDAKRDPLKVKTPFPSQGKQKKNAAGRRVKKKNAPTPSAKVKSKKVKTVADTDEEDLNSDDFVPSDSGSDCASPHLWPRKKNDNENIGHVLASSPNSSVQRLSRQAKEKAKKVMTLAASEENEDESDDFVPSDNESDHVSSHPGSGETKEKHKGSTLKSLWRQIILPRVIESKRSSYPSQHTVTGVSDQVGINRMSPSMNGSSDNQGTEVNTQPEDWCQFQIKYEPVDDETESPALNQEHSESVGAGPVVGEISQPEYNSNFINGGLLSHPRKSGLVASYAAEDCVNHVSLLSSEQNQIMVSNLEKDNAIHRPIINTNNISEVEVKEETADSTTADMETDNARISAQRESLQPRSSLETVLHGSDTGNRDQHIFNLPSVEISGNYRWSNTLLNADNVTGGQPESLSTNSCSFEKMALLDLYPFECPALKASDVMHIQFYSAKQIQAALEKAHSVPASSKKIMDFMQLRKEYTQLTNKELPICSVHQDLFIQHGVFTCVICMQAQYNKDDFINRTLTNFELDHSRFVVQMSPYKKIISLHANSPICKFCFSLIMNKATIPLIHTDDLLWCTQFL</sequence>